<dbReference type="InterPro" id="IPR051782">
    <property type="entry name" value="ABC_Transporter_VariousFunc"/>
</dbReference>
<keyword evidence="1" id="KW-0813">Transport</keyword>
<sequence>MAVDAVDLAVPEGAIYALVGANGAGKTTIIKMLMNILSPSSGHAEILGIDTKLVAGKAFNRIGYVSENQEMPEWMTTGAFLAYCRSFYPQWDTALEQQLVRQFDLPLNRKLKHLSRGMRMKAAFASSLAYRPSLIVLDEPFSGLDPLVRDELIEGLLDRAPETTLFLSSHDLGEIETFSSHVGFLEQGRLLFSEELPVLSDRFRDVTVTLERASALPEDRPASWLQPEIADHVVRFVHSDYRQQVTERELAEFFPTARSFSLDPMPLRSIFLAVAKSSRKHNRSSDANEARRINA</sequence>
<dbReference type="Gene3D" id="3.40.50.300">
    <property type="entry name" value="P-loop containing nucleotide triphosphate hydrolases"/>
    <property type="match status" value="1"/>
</dbReference>
<proteinExistence type="predicted"/>
<feature type="domain" description="ABC transporter" evidence="4">
    <location>
        <begin position="1"/>
        <end position="212"/>
    </location>
</feature>
<dbReference type="PANTHER" id="PTHR42939:SF1">
    <property type="entry name" value="ABC TRANSPORTER ATP-BINDING PROTEIN ALBC-RELATED"/>
    <property type="match status" value="1"/>
</dbReference>
<gene>
    <name evidence="5" type="ORF">P8935_04155</name>
</gene>
<dbReference type="AlphaFoldDB" id="A0AAU7DK79"/>
<evidence type="ECO:0000259" key="4">
    <source>
        <dbReference type="PROSITE" id="PS50893"/>
    </source>
</evidence>
<dbReference type="GO" id="GO:0005524">
    <property type="term" value="F:ATP binding"/>
    <property type="evidence" value="ECO:0007669"/>
    <property type="project" value="UniProtKB-KW"/>
</dbReference>
<evidence type="ECO:0000256" key="2">
    <source>
        <dbReference type="ARBA" id="ARBA00022741"/>
    </source>
</evidence>
<accession>A0AAU7DK79</accession>
<dbReference type="EMBL" id="CP121196">
    <property type="protein sequence ID" value="XBH18532.1"/>
    <property type="molecule type" value="Genomic_DNA"/>
</dbReference>
<dbReference type="SUPFAM" id="SSF52540">
    <property type="entry name" value="P-loop containing nucleoside triphosphate hydrolases"/>
    <property type="match status" value="1"/>
</dbReference>
<protein>
    <submittedName>
        <fullName evidence="5">ABC transporter ATP-binding protein</fullName>
    </submittedName>
</protein>
<dbReference type="PROSITE" id="PS50893">
    <property type="entry name" value="ABC_TRANSPORTER_2"/>
    <property type="match status" value="1"/>
</dbReference>
<dbReference type="SMART" id="SM00382">
    <property type="entry name" value="AAA"/>
    <property type="match status" value="1"/>
</dbReference>
<dbReference type="RefSeq" id="WP_348263756.1">
    <property type="nucleotide sequence ID" value="NZ_CP121196.1"/>
</dbReference>
<name>A0AAU7DK79_9BACT</name>
<dbReference type="GO" id="GO:0016887">
    <property type="term" value="F:ATP hydrolysis activity"/>
    <property type="evidence" value="ECO:0007669"/>
    <property type="project" value="InterPro"/>
</dbReference>
<dbReference type="CDD" id="cd03230">
    <property type="entry name" value="ABC_DR_subfamily_A"/>
    <property type="match status" value="1"/>
</dbReference>
<dbReference type="Pfam" id="PF00005">
    <property type="entry name" value="ABC_tran"/>
    <property type="match status" value="1"/>
</dbReference>
<evidence type="ECO:0000313" key="5">
    <source>
        <dbReference type="EMBL" id="XBH18532.1"/>
    </source>
</evidence>
<keyword evidence="3 5" id="KW-0067">ATP-binding</keyword>
<evidence type="ECO:0000256" key="3">
    <source>
        <dbReference type="ARBA" id="ARBA00022840"/>
    </source>
</evidence>
<dbReference type="PANTHER" id="PTHR42939">
    <property type="entry name" value="ABC TRANSPORTER ATP-BINDING PROTEIN ALBC-RELATED"/>
    <property type="match status" value="1"/>
</dbReference>
<evidence type="ECO:0000256" key="1">
    <source>
        <dbReference type="ARBA" id="ARBA00022448"/>
    </source>
</evidence>
<dbReference type="InterPro" id="IPR003593">
    <property type="entry name" value="AAA+_ATPase"/>
</dbReference>
<dbReference type="InterPro" id="IPR003439">
    <property type="entry name" value="ABC_transporter-like_ATP-bd"/>
</dbReference>
<keyword evidence="2" id="KW-0547">Nucleotide-binding</keyword>
<organism evidence="5">
    <name type="scientific">Telmatobacter sp. DSM 110680</name>
    <dbReference type="NCBI Taxonomy" id="3036704"/>
    <lineage>
        <taxon>Bacteria</taxon>
        <taxon>Pseudomonadati</taxon>
        <taxon>Acidobacteriota</taxon>
        <taxon>Terriglobia</taxon>
        <taxon>Terriglobales</taxon>
        <taxon>Acidobacteriaceae</taxon>
        <taxon>Telmatobacter</taxon>
    </lineage>
</organism>
<reference evidence="5" key="1">
    <citation type="submission" date="2023-03" db="EMBL/GenBank/DDBJ databases">
        <title>Edaphobacter sp.</title>
        <authorList>
            <person name="Huber K.J."/>
            <person name="Papendorf J."/>
            <person name="Pilke C."/>
            <person name="Bunk B."/>
            <person name="Sproeer C."/>
            <person name="Pester M."/>
        </authorList>
    </citation>
    <scope>NUCLEOTIDE SEQUENCE</scope>
    <source>
        <strain evidence="5">DSM 110680</strain>
    </source>
</reference>
<dbReference type="InterPro" id="IPR027417">
    <property type="entry name" value="P-loop_NTPase"/>
</dbReference>